<feature type="domain" description="Aldehyde dehydrogenase" evidence="5">
    <location>
        <begin position="16"/>
        <end position="478"/>
    </location>
</feature>
<sequence>MNNNVKHYPCFIHGQWVNASNGKTFEVIDPANEQVWATVPDCTADDVEAAMQSAQQAQLAWQLLPAVERGRYIHRLVEALKPKRDHFAKLIVKEQGKTLVQAYGEFDDTLNYLTYSAEAVRRIQGEIFPSDSANEQIHINRVPYGVTLGLCAYNYPLALIGRKIGPALVTGNTMVLKAHEATPVTASEFCKAVEEAGIPAGVINLVSGAGIEVSSQLVTHPLTRLVSLTGSTPAGQAIYQASADNVSGLVLELGGKAAFIVLADADIDKAAEAAVVSRYANCGQVCICNELVLVEESVAEEFTHKVLEKVKDITVGDPMQDVDMGPSVTQIGLDRVADMIDTSVAMGAKVVIGGGRPAGKEFEKGHWFEPTVLTEVTAEMPVAAQEMFAPVMPIIKVQNFEQALAIANDREEGLSSYIYTQDVNKIMHTINRLEVGTVFVNRQITGNVQGYHSGHKRSGIGGEDGIHGIENYLQKRVVYWSYE</sequence>
<evidence type="ECO:0000256" key="4">
    <source>
        <dbReference type="RuleBase" id="RU003345"/>
    </source>
</evidence>
<feature type="active site" evidence="3">
    <location>
        <position position="252"/>
    </location>
</feature>
<dbReference type="FunFam" id="3.40.605.10:FF:000007">
    <property type="entry name" value="NAD/NADP-dependent betaine aldehyde dehydrogenase"/>
    <property type="match status" value="1"/>
</dbReference>
<dbReference type="InterPro" id="IPR016160">
    <property type="entry name" value="Ald_DH_CS_CYS"/>
</dbReference>
<dbReference type="PANTHER" id="PTHR43353">
    <property type="entry name" value="SUCCINATE-SEMIALDEHYDE DEHYDROGENASE, MITOCHONDRIAL"/>
    <property type="match status" value="1"/>
</dbReference>
<dbReference type="InterPro" id="IPR029510">
    <property type="entry name" value="Ald_DH_CS_GLU"/>
</dbReference>
<dbReference type="PANTHER" id="PTHR43353:SF5">
    <property type="entry name" value="SUCCINATE-SEMIALDEHYDE DEHYDROGENASE, MITOCHONDRIAL"/>
    <property type="match status" value="1"/>
</dbReference>
<evidence type="ECO:0000313" key="6">
    <source>
        <dbReference type="EMBL" id="NLS14215.1"/>
    </source>
</evidence>
<dbReference type="Pfam" id="PF00171">
    <property type="entry name" value="Aldedh"/>
    <property type="match status" value="1"/>
</dbReference>
<dbReference type="FunFam" id="3.40.309.10:FF:000009">
    <property type="entry name" value="Aldehyde dehydrogenase A"/>
    <property type="match status" value="1"/>
</dbReference>
<dbReference type="PROSITE" id="PS00070">
    <property type="entry name" value="ALDEHYDE_DEHYDR_CYS"/>
    <property type="match status" value="1"/>
</dbReference>
<dbReference type="AlphaFoldDB" id="A0A7X8YI40"/>
<evidence type="ECO:0000256" key="3">
    <source>
        <dbReference type="PROSITE-ProRule" id="PRU10007"/>
    </source>
</evidence>
<dbReference type="InterPro" id="IPR050740">
    <property type="entry name" value="Aldehyde_DH_Superfamily"/>
</dbReference>
<dbReference type="InterPro" id="IPR016163">
    <property type="entry name" value="Ald_DH_C"/>
</dbReference>
<dbReference type="InterPro" id="IPR016161">
    <property type="entry name" value="Ald_DH/histidinol_DH"/>
</dbReference>
<organism evidence="6 7">
    <name type="scientific">Vibrio agarilyticus</name>
    <dbReference type="NCBI Taxonomy" id="2726741"/>
    <lineage>
        <taxon>Bacteria</taxon>
        <taxon>Pseudomonadati</taxon>
        <taxon>Pseudomonadota</taxon>
        <taxon>Gammaproteobacteria</taxon>
        <taxon>Vibrionales</taxon>
        <taxon>Vibrionaceae</taxon>
        <taxon>Vibrio</taxon>
    </lineage>
</organism>
<dbReference type="InterPro" id="IPR015590">
    <property type="entry name" value="Aldehyde_DH_dom"/>
</dbReference>
<proteinExistence type="inferred from homology"/>
<name>A0A7X8YI40_9VIBR</name>
<dbReference type="Gene3D" id="3.40.605.10">
    <property type="entry name" value="Aldehyde Dehydrogenase, Chain A, domain 1"/>
    <property type="match status" value="1"/>
</dbReference>
<keyword evidence="7" id="KW-1185">Reference proteome</keyword>
<evidence type="ECO:0000313" key="7">
    <source>
        <dbReference type="Proteomes" id="UP000535589"/>
    </source>
</evidence>
<evidence type="ECO:0000256" key="1">
    <source>
        <dbReference type="ARBA" id="ARBA00009986"/>
    </source>
</evidence>
<dbReference type="Gene3D" id="3.40.309.10">
    <property type="entry name" value="Aldehyde Dehydrogenase, Chain A, domain 2"/>
    <property type="match status" value="1"/>
</dbReference>
<dbReference type="GO" id="GO:0009450">
    <property type="term" value="P:gamma-aminobutyric acid catabolic process"/>
    <property type="evidence" value="ECO:0007669"/>
    <property type="project" value="TreeGrafter"/>
</dbReference>
<dbReference type="GO" id="GO:0004777">
    <property type="term" value="F:succinate-semialdehyde dehydrogenase (NAD+) activity"/>
    <property type="evidence" value="ECO:0007669"/>
    <property type="project" value="TreeGrafter"/>
</dbReference>
<evidence type="ECO:0000256" key="2">
    <source>
        <dbReference type="ARBA" id="ARBA00023002"/>
    </source>
</evidence>
<keyword evidence="2 4" id="KW-0560">Oxidoreductase</keyword>
<accession>A0A7X8YI40</accession>
<evidence type="ECO:0000259" key="5">
    <source>
        <dbReference type="Pfam" id="PF00171"/>
    </source>
</evidence>
<dbReference type="InterPro" id="IPR016162">
    <property type="entry name" value="Ald_DH_N"/>
</dbReference>
<comment type="caution">
    <text evidence="6">The sequence shown here is derived from an EMBL/GenBank/DDBJ whole genome shotgun (WGS) entry which is preliminary data.</text>
</comment>
<comment type="similarity">
    <text evidence="1 4">Belongs to the aldehyde dehydrogenase family.</text>
</comment>
<dbReference type="PROSITE" id="PS00687">
    <property type="entry name" value="ALDEHYDE_DEHYDR_GLU"/>
    <property type="match status" value="1"/>
</dbReference>
<protein>
    <submittedName>
        <fullName evidence="6">Aldehyde dehydrogenase family protein</fullName>
    </submittedName>
</protein>
<dbReference type="RefSeq" id="WP_168837309.1">
    <property type="nucleotide sequence ID" value="NZ_JABAIK010000017.1"/>
</dbReference>
<reference evidence="6 7" key="1">
    <citation type="submission" date="2020-04" db="EMBL/GenBank/DDBJ databases">
        <title>Vibrio sp. SM6, a novel species isolated from seawater.</title>
        <authorList>
            <person name="Wang X."/>
        </authorList>
    </citation>
    <scope>NUCLEOTIDE SEQUENCE [LARGE SCALE GENOMIC DNA]</scope>
    <source>
        <strain evidence="6 7">SM6</strain>
    </source>
</reference>
<dbReference type="SUPFAM" id="SSF53720">
    <property type="entry name" value="ALDH-like"/>
    <property type="match status" value="1"/>
</dbReference>
<dbReference type="EMBL" id="JABAIK010000017">
    <property type="protein sequence ID" value="NLS14215.1"/>
    <property type="molecule type" value="Genomic_DNA"/>
</dbReference>
<gene>
    <name evidence="6" type="ORF">HGP28_15115</name>
</gene>
<dbReference type="Proteomes" id="UP000535589">
    <property type="component" value="Unassembled WGS sequence"/>
</dbReference>